<feature type="domain" description="Phage tail tape measure protein" evidence="3">
    <location>
        <begin position="368"/>
        <end position="575"/>
    </location>
</feature>
<proteinExistence type="predicted"/>
<feature type="transmembrane region" description="Helical" evidence="2">
    <location>
        <begin position="795"/>
        <end position="814"/>
    </location>
</feature>
<dbReference type="InterPro" id="IPR010090">
    <property type="entry name" value="Phage_tape_meas"/>
</dbReference>
<feature type="transmembrane region" description="Helical" evidence="2">
    <location>
        <begin position="845"/>
        <end position="866"/>
    </location>
</feature>
<keyword evidence="1" id="KW-0175">Coiled coil</keyword>
<dbReference type="AlphaFoldDB" id="A0A172YY86"/>
<organism evidence="4 5">
    <name type="scientific">Pseudomonas antarctica</name>
    <dbReference type="NCBI Taxonomy" id="219572"/>
    <lineage>
        <taxon>Bacteria</taxon>
        <taxon>Pseudomonadati</taxon>
        <taxon>Pseudomonadota</taxon>
        <taxon>Gammaproteobacteria</taxon>
        <taxon>Pseudomonadales</taxon>
        <taxon>Pseudomonadaceae</taxon>
        <taxon>Pseudomonas</taxon>
    </lineage>
</organism>
<dbReference type="Proteomes" id="UP000077829">
    <property type="component" value="Chromosome"/>
</dbReference>
<keyword evidence="2" id="KW-0472">Membrane</keyword>
<protein>
    <submittedName>
        <fullName evidence="4">Phage TMP domain-containing protein</fullName>
    </submittedName>
</protein>
<keyword evidence="2" id="KW-1133">Transmembrane helix</keyword>
<evidence type="ECO:0000259" key="3">
    <source>
        <dbReference type="Pfam" id="PF10145"/>
    </source>
</evidence>
<keyword evidence="2" id="KW-0812">Transmembrane</keyword>
<accession>A0A172YY86</accession>
<evidence type="ECO:0000256" key="2">
    <source>
        <dbReference type="SAM" id="Phobius"/>
    </source>
</evidence>
<feature type="transmembrane region" description="Helical" evidence="2">
    <location>
        <begin position="873"/>
        <end position="892"/>
    </location>
</feature>
<feature type="coiled-coil region" evidence="1">
    <location>
        <begin position="272"/>
        <end position="309"/>
    </location>
</feature>
<name>A0A172YY86_9PSED</name>
<dbReference type="STRING" id="219572.A7J50_1728"/>
<evidence type="ECO:0000313" key="5">
    <source>
        <dbReference type="Proteomes" id="UP000077829"/>
    </source>
</evidence>
<feature type="transmembrane region" description="Helical" evidence="2">
    <location>
        <begin position="946"/>
        <end position="966"/>
    </location>
</feature>
<gene>
    <name evidence="4" type="ORF">A7J50_1728</name>
</gene>
<dbReference type="EMBL" id="CP015600">
    <property type="protein sequence ID" value="ANF85151.1"/>
    <property type="molecule type" value="Genomic_DNA"/>
</dbReference>
<feature type="transmembrane region" description="Helical" evidence="2">
    <location>
        <begin position="768"/>
        <end position="789"/>
    </location>
</feature>
<sequence length="1145" mass="121189">MANDLRLQVLLSAIDQATGPLKKITGGSQETARALKAARDRLKELNTQQRDVIAWRELQAATKATSEALAANNSKVGELARTTAKVRQQLAPTQALFEQSRQKVDALKTSQSDLKRELTGTRNALGLLGDEHRQSGSQIAALNAVMQKGNALTRKQQAEYIRLTAAQRERKTQLDQLAAKEKTLADRYTLSTAQLRTSRAGHSSLRDEILRLETPFKAQLTLLKQHTAESKRLGEQYGQQQGKLSALGTQLKDAGINTNALGASELKLKRDMDIATLAIKAQMDQLDALKRKQDSLAKARATYDKTQNMAGRMAVSGAAGLGVGYAASRPVASAIKAFAPNEDSATQLKVSMMSDTGKVSEDFQKITDLATKLGDRLPGTTADFQNMMTMLRRQGLSAQSILGGTGEAAAYLGVQLKMEATEAAEFAAKMQDATRTTEKDMMGLMDTIQRGFYAGVDPGNMLQGFSKIAPVMDVIKKSGIDAAKELAPLLIMMDQAGMEGSSAGNAFRKIFQAGLNQDKVEKANSIAAGANKGVSLKFTDDKGNFAGLENLYAQVEKLKVLNDSDRTAVISKLFGDDAETMTTLNTMMNKGLAGYQEVQQKMQSQADLRTRVNEQLGTLTNVMEAAEGSFTNAMAEFGAAVAPELKDLINTLGEIANKIGTWARENPKLAGGLVKVVAAVAAAAVVFGTLALTMASMLGPFAVLRYGMAMFGIRLGAIKAQLIGTRVAAAGAGVEVGRMGRIWKTLTASRAAGGMMSVIPSLVSSARLAAVSVLPMLSGAISAVGAAILATPIGWLIAAVAGLVAAAVLIYKYWKPIKGFFLGFWQGLTEALQPVLSGFSKFGGLLASLAKAAYSIPVVGFALQLLGNIVRPLFNMISSGISTVIGWFSNLLTPVEDVGGAAQSMGQRFGSAFGGMIMTLLQGIGSIATGVVNIWTTIKASFDQGLVGIAQLIINFSPLGLFYQAFAGVMSYFGVELPGKFTEFGSMIVNGLVNGLTAGLGAVKNAIGSIGDSSIGWFKEKLGIHSPSRVFAELGGFTMEGLTKGLEGGQKGPLDALSSMGKQLTAAGTLALSTTAMPALAVDDRPPISSAGASTLYDSHDTYQITIAAAPGMDTQAMEKSLRAMLSKIENEKRARQRSKLSDRD</sequence>
<evidence type="ECO:0000256" key="1">
    <source>
        <dbReference type="SAM" id="Coils"/>
    </source>
</evidence>
<feature type="transmembrane region" description="Helical" evidence="2">
    <location>
        <begin position="676"/>
        <end position="704"/>
    </location>
</feature>
<evidence type="ECO:0000313" key="4">
    <source>
        <dbReference type="EMBL" id="ANF85151.1"/>
    </source>
</evidence>
<dbReference type="KEGG" id="panr:A7J50_1728"/>
<dbReference type="RefSeq" id="WP_082895848.1">
    <property type="nucleotide sequence ID" value="NZ_CP015600.1"/>
</dbReference>
<dbReference type="PATRIC" id="fig|219572.3.peg.1767"/>
<dbReference type="Pfam" id="PF10145">
    <property type="entry name" value="PhageMin_Tail"/>
    <property type="match status" value="1"/>
</dbReference>
<feature type="transmembrane region" description="Helical" evidence="2">
    <location>
        <begin position="912"/>
        <end position="934"/>
    </location>
</feature>
<reference evidence="4 5" key="1">
    <citation type="submission" date="2016-05" db="EMBL/GenBank/DDBJ databases">
        <title>Complete genome sequence of Pseudomonas antarctica PAMC 27494.</title>
        <authorList>
            <person name="Lee J."/>
        </authorList>
    </citation>
    <scope>NUCLEOTIDE SEQUENCE [LARGE SCALE GENOMIC DNA]</scope>
    <source>
        <strain evidence="4 5">PAMC 27494</strain>
    </source>
</reference>
<dbReference type="NCBIfam" id="TIGR01760">
    <property type="entry name" value="tape_meas_TP901"/>
    <property type="match status" value="1"/>
</dbReference>